<dbReference type="EMBL" id="CP044544">
    <property type="protein sequence ID" value="QFI77552.1"/>
    <property type="molecule type" value="Genomic_DNA"/>
</dbReference>
<evidence type="ECO:0000313" key="2">
    <source>
        <dbReference type="EMBL" id="QFI77552.1"/>
    </source>
</evidence>
<dbReference type="OrthoDB" id="8243277at2"/>
<accession>A0A5P6PGM3</accession>
<dbReference type="KEGG" id="bbet:F8237_35160"/>
<feature type="region of interest" description="Disordered" evidence="1">
    <location>
        <begin position="1"/>
        <end position="23"/>
    </location>
</feature>
<dbReference type="Proteomes" id="UP000325641">
    <property type="component" value="Plasmid pBbPL7HG1"/>
</dbReference>
<gene>
    <name evidence="2" type="ORF">F8237_35160</name>
</gene>
<reference evidence="3" key="1">
    <citation type="submission" date="2019-10" db="EMBL/GenBank/DDBJ databases">
        <title>Complete Genome Sequence of Bradyrhizobium betae type strain PL7HG1T.</title>
        <authorList>
            <person name="Bromfield E.S.P."/>
            <person name="Cloutier S."/>
        </authorList>
    </citation>
    <scope>NUCLEOTIDE SEQUENCE [LARGE SCALE GENOMIC DNA]</scope>
    <source>
        <strain evidence="3">PL7HG1</strain>
        <plasmid evidence="3">pbbpl7hg1</plasmid>
    </source>
</reference>
<sequence>MQPRRHLQRGLFEEDRQTPEIPASQRSTLVRLIEGLLVEALADGANIETGTPTTETREAADEQDHA</sequence>
<geneLocation type="plasmid" evidence="3">
    <name>pbbpl7hg1</name>
</geneLocation>
<evidence type="ECO:0000313" key="3">
    <source>
        <dbReference type="Proteomes" id="UP000325641"/>
    </source>
</evidence>
<dbReference type="RefSeq" id="WP_151650822.1">
    <property type="nucleotide sequence ID" value="NZ_CP044544.1"/>
</dbReference>
<protein>
    <submittedName>
        <fullName evidence="2">Uncharacterized protein</fullName>
    </submittedName>
</protein>
<name>A0A5P6PGM3_9BRAD</name>
<keyword evidence="2" id="KW-0614">Plasmid</keyword>
<feature type="region of interest" description="Disordered" evidence="1">
    <location>
        <begin position="44"/>
        <end position="66"/>
    </location>
</feature>
<proteinExistence type="predicted"/>
<organism evidence="2 3">
    <name type="scientific">Bradyrhizobium betae</name>
    <dbReference type="NCBI Taxonomy" id="244734"/>
    <lineage>
        <taxon>Bacteria</taxon>
        <taxon>Pseudomonadati</taxon>
        <taxon>Pseudomonadota</taxon>
        <taxon>Alphaproteobacteria</taxon>
        <taxon>Hyphomicrobiales</taxon>
        <taxon>Nitrobacteraceae</taxon>
        <taxon>Bradyrhizobium</taxon>
    </lineage>
</organism>
<feature type="compositionally biased region" description="Basic and acidic residues" evidence="1">
    <location>
        <begin position="55"/>
        <end position="66"/>
    </location>
</feature>
<dbReference type="AlphaFoldDB" id="A0A5P6PGM3"/>
<evidence type="ECO:0000256" key="1">
    <source>
        <dbReference type="SAM" id="MobiDB-lite"/>
    </source>
</evidence>